<proteinExistence type="predicted"/>
<name>A0A9E8ZEA7_9CYAN</name>
<keyword evidence="1" id="KW-0812">Transmembrane</keyword>
<keyword evidence="3" id="KW-1185">Reference proteome</keyword>
<protein>
    <submittedName>
        <fullName evidence="2">Uncharacterized protein</fullName>
    </submittedName>
</protein>
<feature type="transmembrane region" description="Helical" evidence="1">
    <location>
        <begin position="12"/>
        <end position="32"/>
    </location>
</feature>
<feature type="transmembrane region" description="Helical" evidence="1">
    <location>
        <begin position="44"/>
        <end position="64"/>
    </location>
</feature>
<accession>A0A9E8ZEA7</accession>
<evidence type="ECO:0000313" key="3">
    <source>
        <dbReference type="Proteomes" id="UP001163152"/>
    </source>
</evidence>
<dbReference type="Proteomes" id="UP001163152">
    <property type="component" value="Chromosome"/>
</dbReference>
<keyword evidence="1" id="KW-0472">Membrane</keyword>
<dbReference type="KEGG" id="tsin:OXH18_04340"/>
<dbReference type="EMBL" id="CP113797">
    <property type="protein sequence ID" value="WAL61236.1"/>
    <property type="molecule type" value="Genomic_DNA"/>
</dbReference>
<reference evidence="2" key="1">
    <citation type="submission" date="2022-12" db="EMBL/GenBank/DDBJ databases">
        <title>Polyphasic identification of a Novel Hot-Spring Cyanobacterium Ocullathermofonsia sinensis gen nov. sp. nov. and Genomic Insights on its Adaptations to the Thermal Habitat.</title>
        <authorList>
            <person name="Daroch M."/>
            <person name="Tang J."/>
            <person name="Jiang Y."/>
        </authorList>
    </citation>
    <scope>NUCLEOTIDE SEQUENCE</scope>
    <source>
        <strain evidence="2">PKUAC-SCTA174</strain>
    </source>
</reference>
<sequence length="87" mass="9917">MLGAWGMQTGLLLQIYGFNVLIVASILCLAFFSDRSTPKHHVISWLVVALASIFWFIALPLSFLEIMRKVWKQQRALSKRNPSRNLG</sequence>
<organism evidence="2 3">
    <name type="scientific">Thermocoleostomius sinensis A174</name>
    <dbReference type="NCBI Taxonomy" id="2016057"/>
    <lineage>
        <taxon>Bacteria</taxon>
        <taxon>Bacillati</taxon>
        <taxon>Cyanobacteriota</taxon>
        <taxon>Cyanophyceae</taxon>
        <taxon>Oculatellales</taxon>
        <taxon>Oculatellaceae</taxon>
        <taxon>Thermocoleostomius</taxon>
    </lineage>
</organism>
<dbReference type="AlphaFoldDB" id="A0A9E8ZEA7"/>
<gene>
    <name evidence="2" type="ORF">OXH18_04340</name>
</gene>
<keyword evidence="1" id="KW-1133">Transmembrane helix</keyword>
<evidence type="ECO:0000313" key="2">
    <source>
        <dbReference type="EMBL" id="WAL61236.1"/>
    </source>
</evidence>
<evidence type="ECO:0000256" key="1">
    <source>
        <dbReference type="SAM" id="Phobius"/>
    </source>
</evidence>
<dbReference type="RefSeq" id="WP_268611193.1">
    <property type="nucleotide sequence ID" value="NZ_CP113797.1"/>
</dbReference>